<protein>
    <submittedName>
        <fullName evidence="1">Uncharacterized protein</fullName>
    </submittedName>
</protein>
<keyword evidence="2" id="KW-1185">Reference proteome</keyword>
<evidence type="ECO:0000313" key="2">
    <source>
        <dbReference type="Proteomes" id="UP000311919"/>
    </source>
</evidence>
<evidence type="ECO:0000313" key="1">
    <source>
        <dbReference type="EMBL" id="TNN05206.1"/>
    </source>
</evidence>
<name>A0A4Z2CLW7_SCHJA</name>
<comment type="caution">
    <text evidence="1">The sequence shown here is derived from an EMBL/GenBank/DDBJ whole genome shotgun (WGS) entry which is preliminary data.</text>
</comment>
<gene>
    <name evidence="1" type="ORF">EWB00_009557</name>
</gene>
<sequence length="63" mass="6854">MIINIAALTGENVTKICGHCQQFNVNNATNPSINDSSIIMHTKHEPNEHNQAGLYVVHGDGLQ</sequence>
<reference evidence="1 2" key="1">
    <citation type="submission" date="2019-03" db="EMBL/GenBank/DDBJ databases">
        <title>An improved genome assembly of the fluke Schistosoma japonicum.</title>
        <authorList>
            <person name="Hu W."/>
            <person name="Luo F."/>
            <person name="Yin M."/>
            <person name="Mo X."/>
            <person name="Sun C."/>
            <person name="Wu Q."/>
            <person name="Zhu B."/>
            <person name="Xiang M."/>
            <person name="Wang J."/>
            <person name="Wang Y."/>
            <person name="Zhang T."/>
            <person name="Xu B."/>
            <person name="Zheng H."/>
            <person name="Feng Z."/>
        </authorList>
    </citation>
    <scope>NUCLEOTIDE SEQUENCE [LARGE SCALE GENOMIC DNA]</scope>
    <source>
        <strain evidence="1">HuSjv2</strain>
        <tissue evidence="1">Worms</tissue>
    </source>
</reference>
<dbReference type="EMBL" id="SKCS01000571">
    <property type="protein sequence ID" value="TNN05206.1"/>
    <property type="molecule type" value="Genomic_DNA"/>
</dbReference>
<dbReference type="AlphaFoldDB" id="A0A4Z2CLW7"/>
<organism evidence="1 2">
    <name type="scientific">Schistosoma japonicum</name>
    <name type="common">Blood fluke</name>
    <dbReference type="NCBI Taxonomy" id="6182"/>
    <lineage>
        <taxon>Eukaryota</taxon>
        <taxon>Metazoa</taxon>
        <taxon>Spiralia</taxon>
        <taxon>Lophotrochozoa</taxon>
        <taxon>Platyhelminthes</taxon>
        <taxon>Trematoda</taxon>
        <taxon>Digenea</taxon>
        <taxon>Strigeidida</taxon>
        <taxon>Schistosomatoidea</taxon>
        <taxon>Schistosomatidae</taxon>
        <taxon>Schistosoma</taxon>
    </lineage>
</organism>
<proteinExistence type="predicted"/>
<dbReference type="Proteomes" id="UP000311919">
    <property type="component" value="Unassembled WGS sequence"/>
</dbReference>
<accession>A0A4Z2CLW7</accession>